<dbReference type="PROSITE" id="PS50853">
    <property type="entry name" value="FN3"/>
    <property type="match status" value="1"/>
</dbReference>
<dbReference type="InterPro" id="IPR036366">
    <property type="entry name" value="PGBDSf"/>
</dbReference>
<dbReference type="InterPro" id="IPR003961">
    <property type="entry name" value="FN3_dom"/>
</dbReference>
<organism evidence="5 6">
    <name type="scientific">Candidatus Harrisonbacteria bacterium CG10_big_fil_rev_8_21_14_0_10_42_17</name>
    <dbReference type="NCBI Taxonomy" id="1974584"/>
    <lineage>
        <taxon>Bacteria</taxon>
        <taxon>Candidatus Harrisoniibacteriota</taxon>
    </lineage>
</organism>
<feature type="chain" id="PRO_5014688949" description="Fibronectin type-III domain-containing protein" evidence="3">
    <location>
        <begin position="29"/>
        <end position="352"/>
    </location>
</feature>
<protein>
    <recommendedName>
        <fullName evidence="4">Fibronectin type-III domain-containing protein</fullName>
    </recommendedName>
</protein>
<comment type="caution">
    <text evidence="5">The sequence shown here is derived from an EMBL/GenBank/DDBJ whole genome shotgun (WGS) entry which is preliminary data.</text>
</comment>
<proteinExistence type="predicted"/>
<evidence type="ECO:0000313" key="6">
    <source>
        <dbReference type="Proteomes" id="UP000228635"/>
    </source>
</evidence>
<dbReference type="GO" id="GO:0003993">
    <property type="term" value="F:acid phosphatase activity"/>
    <property type="evidence" value="ECO:0007669"/>
    <property type="project" value="InterPro"/>
</dbReference>
<dbReference type="EMBL" id="PFBA01000033">
    <property type="protein sequence ID" value="PIT92152.1"/>
    <property type="molecule type" value="Genomic_DNA"/>
</dbReference>
<evidence type="ECO:0000256" key="2">
    <source>
        <dbReference type="SAM" id="MobiDB-lite"/>
    </source>
</evidence>
<feature type="compositionally biased region" description="Acidic residues" evidence="2">
    <location>
        <begin position="235"/>
        <end position="252"/>
    </location>
</feature>
<feature type="compositionally biased region" description="Basic and acidic residues" evidence="2">
    <location>
        <begin position="218"/>
        <end position="227"/>
    </location>
</feature>
<evidence type="ECO:0000259" key="4">
    <source>
        <dbReference type="PROSITE" id="PS50853"/>
    </source>
</evidence>
<dbReference type="Pfam" id="PF16656">
    <property type="entry name" value="Pur_ac_phosph_N"/>
    <property type="match status" value="1"/>
</dbReference>
<dbReference type="InterPro" id="IPR002477">
    <property type="entry name" value="Peptidoglycan-bd-like"/>
</dbReference>
<sequence length="352" mass="38381">MKKQKRTGRIVIALIAMVFLISPSTVGAQTTNADLQVQIQALLEQISSLQLQIKTLRGEVTSTREEIKQVREELQILRTLRVGNEGEDVSNLQEYLSQFEDIYPEGLVTGFFGILTQRAIQRFQQKHGIVTSGDPDSTGFGLVGPRTRTKLNELFANGNLPPGLTKKLEKSGVLKTKSSSDDDDEDEDGDHHNSGKGKNKITICHKGKITLTIAEPAWKGHEKHGDTRGSCNGNDNEDEDSDDDDGDDDDNTTDTTAPIISNLIATSTTATTSTITWNTNENADGTIYYSTASPVLVATTTPSVHQANFITAHSIILSSLTATTTYFYIVESTDESGNIATSSEQSFTTFEE</sequence>
<name>A0A2M6WH85_9BACT</name>
<feature type="signal peptide" evidence="3">
    <location>
        <begin position="1"/>
        <end position="28"/>
    </location>
</feature>
<dbReference type="GO" id="GO:0046872">
    <property type="term" value="F:metal ion binding"/>
    <property type="evidence" value="ECO:0007669"/>
    <property type="project" value="InterPro"/>
</dbReference>
<dbReference type="SUPFAM" id="SSF49363">
    <property type="entry name" value="Purple acid phosphatase, N-terminal domain"/>
    <property type="match status" value="1"/>
</dbReference>
<evidence type="ECO:0000256" key="1">
    <source>
        <dbReference type="SAM" id="Coils"/>
    </source>
</evidence>
<dbReference type="Proteomes" id="UP000228635">
    <property type="component" value="Unassembled WGS sequence"/>
</dbReference>
<evidence type="ECO:0000313" key="5">
    <source>
        <dbReference type="EMBL" id="PIT92152.1"/>
    </source>
</evidence>
<dbReference type="Pfam" id="PF01471">
    <property type="entry name" value="PG_binding_1"/>
    <property type="match status" value="1"/>
</dbReference>
<keyword evidence="3" id="KW-0732">Signal</keyword>
<evidence type="ECO:0000256" key="3">
    <source>
        <dbReference type="SAM" id="SignalP"/>
    </source>
</evidence>
<dbReference type="Gene3D" id="2.60.40.380">
    <property type="entry name" value="Purple acid phosphatase-like, N-terminal"/>
    <property type="match status" value="1"/>
</dbReference>
<feature type="domain" description="Fibronectin type-III" evidence="4">
    <location>
        <begin position="259"/>
        <end position="352"/>
    </location>
</feature>
<accession>A0A2M6WH85</accession>
<dbReference type="InterPro" id="IPR015914">
    <property type="entry name" value="PAPs_N"/>
</dbReference>
<reference evidence="6" key="1">
    <citation type="submission" date="2017-09" db="EMBL/GenBank/DDBJ databases">
        <title>Depth-based differentiation of microbial function through sediment-hosted aquifers and enrichment of novel symbionts in the deep terrestrial subsurface.</title>
        <authorList>
            <person name="Probst A.J."/>
            <person name="Ladd B."/>
            <person name="Jarett J.K."/>
            <person name="Geller-Mcgrath D.E."/>
            <person name="Sieber C.M.K."/>
            <person name="Emerson J.B."/>
            <person name="Anantharaman K."/>
            <person name="Thomas B.C."/>
            <person name="Malmstrom R."/>
            <person name="Stieglmeier M."/>
            <person name="Klingl A."/>
            <person name="Woyke T."/>
            <person name="Ryan C.M."/>
            <person name="Banfield J.F."/>
        </authorList>
    </citation>
    <scope>NUCLEOTIDE SEQUENCE [LARGE SCALE GENOMIC DNA]</scope>
</reference>
<feature type="coiled-coil region" evidence="1">
    <location>
        <begin position="32"/>
        <end position="80"/>
    </location>
</feature>
<dbReference type="AlphaFoldDB" id="A0A2M6WH85"/>
<dbReference type="InterPro" id="IPR008963">
    <property type="entry name" value="Purple_acid_Pase-like_N"/>
</dbReference>
<dbReference type="Gene3D" id="1.10.101.10">
    <property type="entry name" value="PGBD-like superfamily/PGBD"/>
    <property type="match status" value="1"/>
</dbReference>
<dbReference type="SUPFAM" id="SSF47090">
    <property type="entry name" value="PGBD-like"/>
    <property type="match status" value="1"/>
</dbReference>
<feature type="region of interest" description="Disordered" evidence="2">
    <location>
        <begin position="215"/>
        <end position="257"/>
    </location>
</feature>
<keyword evidence="1" id="KW-0175">Coiled coil</keyword>
<feature type="region of interest" description="Disordered" evidence="2">
    <location>
        <begin position="154"/>
        <end position="200"/>
    </location>
</feature>
<dbReference type="InterPro" id="IPR036365">
    <property type="entry name" value="PGBD-like_sf"/>
</dbReference>
<gene>
    <name evidence="5" type="ORF">COU08_04040</name>
</gene>